<feature type="transmembrane region" description="Helical" evidence="6">
    <location>
        <begin position="349"/>
        <end position="371"/>
    </location>
</feature>
<evidence type="ECO:0000313" key="7">
    <source>
        <dbReference type="EMBL" id="KZU02570.1"/>
    </source>
</evidence>
<keyword evidence="3 6" id="KW-0812">Transmembrane</keyword>
<dbReference type="Proteomes" id="UP000076989">
    <property type="component" value="Unassembled WGS sequence"/>
</dbReference>
<dbReference type="OMA" id="KARWLIH"/>
<keyword evidence="2" id="KW-1003">Cell membrane</keyword>
<evidence type="ECO:0000256" key="6">
    <source>
        <dbReference type="SAM" id="Phobius"/>
    </source>
</evidence>
<dbReference type="AlphaFoldDB" id="A0A166BHA4"/>
<evidence type="ECO:0000256" key="2">
    <source>
        <dbReference type="ARBA" id="ARBA00022475"/>
    </source>
</evidence>
<dbReference type="Proteomes" id="UP000094892">
    <property type="component" value="Unassembled WGS sequence"/>
</dbReference>
<dbReference type="Proteomes" id="UP000076872">
    <property type="component" value="Unassembled WGS sequence"/>
</dbReference>
<evidence type="ECO:0000256" key="4">
    <source>
        <dbReference type="ARBA" id="ARBA00022989"/>
    </source>
</evidence>
<dbReference type="PANTHER" id="PTHR23513">
    <property type="entry name" value="INTEGRAL MEMBRANE EFFLUX PROTEIN-RELATED"/>
    <property type="match status" value="1"/>
</dbReference>
<feature type="transmembrane region" description="Helical" evidence="6">
    <location>
        <begin position="383"/>
        <end position="401"/>
    </location>
</feature>
<reference evidence="9 13" key="2">
    <citation type="submission" date="2016-08" db="EMBL/GenBank/DDBJ databases">
        <title>Genome sequencing of Lactobacillus plantarum JSA22, isolated from fermented soybean paste.</title>
        <authorList>
            <person name="Choi H.S."/>
        </authorList>
    </citation>
    <scope>NUCLEOTIDE SEQUENCE [LARGE SCALE GENOMIC DNA]</scope>
    <source>
        <strain evidence="9 13">JSA22</strain>
    </source>
</reference>
<dbReference type="GeneID" id="89669361"/>
<keyword evidence="4 6" id="KW-1133">Transmembrane helix</keyword>
<dbReference type="EMBL" id="LUWI01000029">
    <property type="protein sequence ID" value="KZU02570.1"/>
    <property type="molecule type" value="Genomic_DNA"/>
</dbReference>
<evidence type="ECO:0000313" key="10">
    <source>
        <dbReference type="EMBL" id="QQM62186.1"/>
    </source>
</evidence>
<evidence type="ECO:0000256" key="3">
    <source>
        <dbReference type="ARBA" id="ARBA00022692"/>
    </source>
</evidence>
<gene>
    <name evidence="10" type="ORF">JH395_06545</name>
    <name evidence="9" type="ORF">LPJSA22_01923</name>
    <name evidence="8" type="ORF">NAB2_1676</name>
    <name evidence="7" type="ORF">Nizo2260_2211</name>
</gene>
<dbReference type="KEGG" id="lpb:SH83_08830"/>
<dbReference type="PANTHER" id="PTHR23513:SF6">
    <property type="entry name" value="MAJOR FACILITATOR SUPERFAMILY ASSOCIATED DOMAIN-CONTAINING PROTEIN"/>
    <property type="match status" value="1"/>
</dbReference>
<proteinExistence type="predicted"/>
<evidence type="ECO:0000256" key="5">
    <source>
        <dbReference type="ARBA" id="ARBA00023136"/>
    </source>
</evidence>
<feature type="transmembrane region" description="Helical" evidence="6">
    <location>
        <begin position="100"/>
        <end position="119"/>
    </location>
</feature>
<protein>
    <submittedName>
        <fullName evidence="7 8">Membrane protein</fullName>
    </submittedName>
    <submittedName>
        <fullName evidence="10">MFS transporter</fullName>
    </submittedName>
</protein>
<evidence type="ECO:0000313" key="14">
    <source>
        <dbReference type="Proteomes" id="UP000595466"/>
    </source>
</evidence>
<reference evidence="11 12" key="1">
    <citation type="submission" date="2016-03" db="EMBL/GenBank/DDBJ databases">
        <title>Comparative genomics of 54 Lactobacillus plantarum strains reveals genomic uncoupling from niche constraints.</title>
        <authorList>
            <person name="Martino M.E."/>
        </authorList>
    </citation>
    <scope>NUCLEOTIDE SEQUENCE [LARGE SCALE GENOMIC DNA]</scope>
    <source>
        <strain evidence="8 11">NAB2</strain>
        <strain evidence="7 12">Nizo2260</strain>
    </source>
</reference>
<dbReference type="Gene3D" id="1.20.1250.20">
    <property type="entry name" value="MFS general substrate transporter like domains"/>
    <property type="match status" value="1"/>
</dbReference>
<feature type="transmembrane region" description="Helical" evidence="6">
    <location>
        <begin position="170"/>
        <end position="190"/>
    </location>
</feature>
<dbReference type="InterPro" id="IPR036259">
    <property type="entry name" value="MFS_trans_sf"/>
</dbReference>
<feature type="transmembrane region" description="Helical" evidence="6">
    <location>
        <begin position="74"/>
        <end position="94"/>
    </location>
</feature>
<dbReference type="InterPro" id="IPR011701">
    <property type="entry name" value="MFS"/>
</dbReference>
<accession>A0A166BHA4</accession>
<organism evidence="9 13">
    <name type="scientific">Lactiplantibacillus plantarum</name>
    <name type="common">Lactobacillus plantarum</name>
    <dbReference type="NCBI Taxonomy" id="1590"/>
    <lineage>
        <taxon>Bacteria</taxon>
        <taxon>Bacillati</taxon>
        <taxon>Bacillota</taxon>
        <taxon>Bacilli</taxon>
        <taxon>Lactobacillales</taxon>
        <taxon>Lactobacillaceae</taxon>
        <taxon>Lactiplantibacillus</taxon>
    </lineage>
</organism>
<keyword evidence="5 6" id="KW-0472">Membrane</keyword>
<feature type="transmembrane region" description="Helical" evidence="6">
    <location>
        <begin position="290"/>
        <end position="310"/>
    </location>
</feature>
<dbReference type="GO" id="GO:0005886">
    <property type="term" value="C:plasma membrane"/>
    <property type="evidence" value="ECO:0007669"/>
    <property type="project" value="UniProtKB-SubCell"/>
</dbReference>
<evidence type="ECO:0000313" key="11">
    <source>
        <dbReference type="Proteomes" id="UP000076872"/>
    </source>
</evidence>
<evidence type="ECO:0000256" key="1">
    <source>
        <dbReference type="ARBA" id="ARBA00004651"/>
    </source>
</evidence>
<evidence type="ECO:0000313" key="12">
    <source>
        <dbReference type="Proteomes" id="UP000076989"/>
    </source>
</evidence>
<dbReference type="Proteomes" id="UP000595466">
    <property type="component" value="Chromosome"/>
</dbReference>
<sequence>MKNLGRNRAFVTLTVADLFETIGTSLFNIILLTYARTFAQANLMVSLVSVATVLPGIFGMLTGRLADSQTNKRGWLAGLKFVQAALYLVLAQLITEKQVGLLLIIIVINLCSDVLGMLSGSLRMPLLQAKVASELQEEALGINQGIGVLMQTMGQALGVSLLAATGDYRLAGYLNAITFLIAGLVLLSGYETLKLPSATVTVTSTFRQLLRQVRQAMEAGVHMNVLALLGSVLFLNAVGASVDALLNLYLIHRATQLPFSFGVAILVMNTADVFGSVAGNLLHTGYFQRWTFRGVMLTTVVAFEGLFINLLFWQNYWVVVTIMMIGGFCMGQANPKLMASLLKVADQSIVGSLGGIINSLATISIPIGSVGLVLLDNIVSPEAAYLTAMGLLLACGGCLFIRR</sequence>
<feature type="transmembrane region" description="Helical" evidence="6">
    <location>
        <begin position="41"/>
        <end position="62"/>
    </location>
</feature>
<reference evidence="10 14" key="3">
    <citation type="submission" date="2020-12" db="EMBL/GenBank/DDBJ databases">
        <title>Whole genome sequencing of Lactobacillus plantarum PC518.</title>
        <authorList>
            <person name="Guo Q."/>
        </authorList>
    </citation>
    <scope>NUCLEOTIDE SEQUENCE [LARGE SCALE GENOMIC DNA]</scope>
    <source>
        <strain evidence="10 14">PC518</strain>
    </source>
</reference>
<feature type="transmembrane region" description="Helical" evidence="6">
    <location>
        <begin position="257"/>
        <end position="278"/>
    </location>
</feature>
<dbReference type="EMBL" id="LUXO01000027">
    <property type="protein sequence ID" value="KZV03174.1"/>
    <property type="molecule type" value="Genomic_DNA"/>
</dbReference>
<dbReference type="EMBL" id="CP066817">
    <property type="protein sequence ID" value="QQM62186.1"/>
    <property type="molecule type" value="Genomic_DNA"/>
</dbReference>
<evidence type="ECO:0000313" key="13">
    <source>
        <dbReference type="Proteomes" id="UP000094892"/>
    </source>
</evidence>
<comment type="subcellular location">
    <subcellularLocation>
        <location evidence="1">Cell membrane</location>
        <topology evidence="1">Multi-pass membrane protein</topology>
    </subcellularLocation>
</comment>
<evidence type="ECO:0000313" key="8">
    <source>
        <dbReference type="EMBL" id="KZV03174.1"/>
    </source>
</evidence>
<feature type="transmembrane region" description="Helical" evidence="6">
    <location>
        <begin position="225"/>
        <end position="251"/>
    </location>
</feature>
<feature type="transmembrane region" description="Helical" evidence="6">
    <location>
        <begin position="316"/>
        <end position="337"/>
    </location>
</feature>
<dbReference type="SUPFAM" id="SSF103473">
    <property type="entry name" value="MFS general substrate transporter"/>
    <property type="match status" value="1"/>
</dbReference>
<dbReference type="GO" id="GO:0022857">
    <property type="term" value="F:transmembrane transporter activity"/>
    <property type="evidence" value="ECO:0007669"/>
    <property type="project" value="InterPro"/>
</dbReference>
<evidence type="ECO:0000313" key="9">
    <source>
        <dbReference type="EMBL" id="ODO61943.1"/>
    </source>
</evidence>
<name>A0A166BHA4_LACPN</name>
<dbReference type="Pfam" id="PF07690">
    <property type="entry name" value="MFS_1"/>
    <property type="match status" value="1"/>
</dbReference>
<dbReference type="RefSeq" id="WP_003640766.1">
    <property type="nucleotide sequence ID" value="NZ_AP028145.1"/>
</dbReference>
<dbReference type="EMBL" id="MCOL01000001">
    <property type="protein sequence ID" value="ODO61943.1"/>
    <property type="molecule type" value="Genomic_DNA"/>
</dbReference>
<feature type="transmembrane region" description="Helical" evidence="6">
    <location>
        <begin position="12"/>
        <end position="35"/>
    </location>
</feature>
<dbReference type="PATRIC" id="fig|1590.142.peg.1908"/>